<accession>A0A7C0ZH68</accession>
<gene>
    <name evidence="2" type="ORF">ENF18_00655</name>
</gene>
<dbReference type="SMART" id="SM00460">
    <property type="entry name" value="TGc"/>
    <property type="match status" value="1"/>
</dbReference>
<comment type="caution">
    <text evidence="2">The sequence shown here is derived from an EMBL/GenBank/DDBJ whole genome shotgun (WGS) entry which is preliminary data.</text>
</comment>
<dbReference type="InterPro" id="IPR038765">
    <property type="entry name" value="Papain-like_cys_pep_sf"/>
</dbReference>
<dbReference type="Pfam" id="PF01841">
    <property type="entry name" value="Transglut_core"/>
    <property type="match status" value="1"/>
</dbReference>
<dbReference type="SUPFAM" id="SSF54001">
    <property type="entry name" value="Cysteine proteinases"/>
    <property type="match status" value="1"/>
</dbReference>
<dbReference type="PANTHER" id="PTHR33490:SF3">
    <property type="entry name" value="CONSERVED INTEGRAL MEMBRANE PROTEIN"/>
    <property type="match status" value="1"/>
</dbReference>
<name>A0A7C0ZH68_UNCW3</name>
<dbReference type="PANTHER" id="PTHR33490">
    <property type="entry name" value="BLR5614 PROTEIN-RELATED"/>
    <property type="match status" value="1"/>
</dbReference>
<evidence type="ECO:0000259" key="1">
    <source>
        <dbReference type="SMART" id="SM00460"/>
    </source>
</evidence>
<protein>
    <submittedName>
        <fullName evidence="2">Transglutaminase domain-containing protein</fullName>
    </submittedName>
</protein>
<organism evidence="2">
    <name type="scientific">candidate division WOR-3 bacterium</name>
    <dbReference type="NCBI Taxonomy" id="2052148"/>
    <lineage>
        <taxon>Bacteria</taxon>
        <taxon>Bacteria division WOR-3</taxon>
    </lineage>
</organism>
<dbReference type="AlphaFoldDB" id="A0A7C0ZH68"/>
<dbReference type="Gene3D" id="3.10.620.30">
    <property type="match status" value="1"/>
</dbReference>
<dbReference type="EMBL" id="DQWE01000031">
    <property type="protein sequence ID" value="HDI82285.1"/>
    <property type="molecule type" value="Genomic_DNA"/>
</dbReference>
<sequence>MIHLIFFSIFYLKGLEKAKLSGVYTLKVVVRGDLDYMIIHLPLPVDYHGCTSYQKVLSTDYTIQPAPRSKEVVRKKNGRFLKVRYGRVSNTVCTIIVNFSVERGINLENLPDDRPDKPIMEKTKSIRPDYKEIISLAKRLTMGHYTIKDISNQIVYYIGNNIDYYIYSNEDAVNTLKDGSGNCMGISALAVSLFRASGVESRLVTGISIEDSKKYIFKNGNIVSVIRFSSFGDLHQWCEIRFPTCGWAELEPQGHSCFVPVGYIRLATGEEGVDYPYLIVYSYR</sequence>
<feature type="non-terminal residue" evidence="2">
    <location>
        <position position="284"/>
    </location>
</feature>
<dbReference type="InterPro" id="IPR002931">
    <property type="entry name" value="Transglutaminase-like"/>
</dbReference>
<evidence type="ECO:0000313" key="2">
    <source>
        <dbReference type="EMBL" id="HDI82285.1"/>
    </source>
</evidence>
<reference evidence="2" key="1">
    <citation type="journal article" date="2020" name="mSystems">
        <title>Genome- and Community-Level Interaction Insights into Carbon Utilization and Element Cycling Functions of Hydrothermarchaeota in Hydrothermal Sediment.</title>
        <authorList>
            <person name="Zhou Z."/>
            <person name="Liu Y."/>
            <person name="Xu W."/>
            <person name="Pan J."/>
            <person name="Luo Z.H."/>
            <person name="Li M."/>
        </authorList>
    </citation>
    <scope>NUCLEOTIDE SEQUENCE [LARGE SCALE GENOMIC DNA]</scope>
    <source>
        <strain evidence="2">HyVt-102</strain>
    </source>
</reference>
<dbReference type="Proteomes" id="UP000885847">
    <property type="component" value="Unassembled WGS sequence"/>
</dbReference>
<proteinExistence type="predicted"/>
<feature type="domain" description="Transglutaminase-like" evidence="1">
    <location>
        <begin position="175"/>
        <end position="254"/>
    </location>
</feature>